<protein>
    <submittedName>
        <fullName evidence="1">Uncharacterized protein</fullName>
    </submittedName>
</protein>
<evidence type="ECO:0000313" key="1">
    <source>
        <dbReference type="EMBL" id="SUE16926.1"/>
    </source>
</evidence>
<dbReference type="AlphaFoldDB" id="A0A379M5C0"/>
<dbReference type="EMBL" id="UGVI01000001">
    <property type="protein sequence ID" value="SUE16926.1"/>
    <property type="molecule type" value="Genomic_DNA"/>
</dbReference>
<evidence type="ECO:0000313" key="2">
    <source>
        <dbReference type="Proteomes" id="UP000254569"/>
    </source>
</evidence>
<keyword evidence="2" id="KW-1185">Reference proteome</keyword>
<sequence>MTRPPVDKEVPEGQLAAAAGAEEALLDDELLDELLDDELLDELLSLDEELLELVDADSLAVLPLRESVR</sequence>
<accession>A0A379M5C0</accession>
<organism evidence="1 2">
    <name type="scientific">Rhodococcus gordoniae</name>
    <dbReference type="NCBI Taxonomy" id="223392"/>
    <lineage>
        <taxon>Bacteria</taxon>
        <taxon>Bacillati</taxon>
        <taxon>Actinomycetota</taxon>
        <taxon>Actinomycetes</taxon>
        <taxon>Mycobacteriales</taxon>
        <taxon>Nocardiaceae</taxon>
        <taxon>Rhodococcus</taxon>
    </lineage>
</organism>
<dbReference type="Proteomes" id="UP000254569">
    <property type="component" value="Unassembled WGS sequence"/>
</dbReference>
<proteinExistence type="predicted"/>
<reference evidence="1 2" key="1">
    <citation type="submission" date="2018-06" db="EMBL/GenBank/DDBJ databases">
        <authorList>
            <consortium name="Pathogen Informatics"/>
            <person name="Doyle S."/>
        </authorList>
    </citation>
    <scope>NUCLEOTIDE SEQUENCE [LARGE SCALE GENOMIC DNA]</scope>
    <source>
        <strain evidence="1 2">NCTC13296</strain>
    </source>
</reference>
<name>A0A379M5C0_9NOCA</name>
<gene>
    <name evidence="1" type="ORF">NCTC13296_03821</name>
</gene>